<dbReference type="InterPro" id="IPR037883">
    <property type="entry name" value="Knr4/Smi1-like_sf"/>
</dbReference>
<evidence type="ECO:0000259" key="1">
    <source>
        <dbReference type="SMART" id="SM00860"/>
    </source>
</evidence>
<dbReference type="SMART" id="SM00860">
    <property type="entry name" value="SMI1_KNR4"/>
    <property type="match status" value="1"/>
</dbReference>
<dbReference type="Pfam" id="PF09346">
    <property type="entry name" value="SMI1_KNR4"/>
    <property type="match status" value="1"/>
</dbReference>
<name>A0A3M8AQL8_9BACL</name>
<dbReference type="Gene3D" id="3.40.1580.10">
    <property type="entry name" value="SMI1/KNR4-like"/>
    <property type="match status" value="1"/>
</dbReference>
<sequence>MYHIMRSLLEGSLMKPDIVPILDALKVRLSKGYTLIQEEYTGDLIDVEFQWNEPASKEEIESFTDKTGWVLPDSYKEFLSIHNGAGLFISETHQIFIHSIEEIMQYHASRDKTYPPSWYHVGTFYGHGEYMYIDSEKVKNGREDYIIIIGVGEVTELPVGFETWLSRLIVSQGNRFWSWDNRIE</sequence>
<keyword evidence="3" id="KW-1185">Reference proteome</keyword>
<feature type="domain" description="Knr4/Smi1-like" evidence="1">
    <location>
        <begin position="54"/>
        <end position="167"/>
    </location>
</feature>
<proteinExistence type="predicted"/>
<reference evidence="2 3" key="1">
    <citation type="submission" date="2018-10" db="EMBL/GenBank/DDBJ databases">
        <title>Phylogenomics of Brevibacillus.</title>
        <authorList>
            <person name="Dunlap C."/>
        </authorList>
    </citation>
    <scope>NUCLEOTIDE SEQUENCE [LARGE SCALE GENOMIC DNA]</scope>
    <source>
        <strain evidence="2 3">DSM 100115</strain>
    </source>
</reference>
<organism evidence="2 3">
    <name type="scientific">Brevibacillus gelatini</name>
    <dbReference type="NCBI Taxonomy" id="1655277"/>
    <lineage>
        <taxon>Bacteria</taxon>
        <taxon>Bacillati</taxon>
        <taxon>Bacillota</taxon>
        <taxon>Bacilli</taxon>
        <taxon>Bacillales</taxon>
        <taxon>Paenibacillaceae</taxon>
        <taxon>Brevibacillus</taxon>
    </lineage>
</organism>
<comment type="caution">
    <text evidence="2">The sequence shown here is derived from an EMBL/GenBank/DDBJ whole genome shotgun (WGS) entry which is preliminary data.</text>
</comment>
<dbReference type="AlphaFoldDB" id="A0A3M8AQL8"/>
<protein>
    <submittedName>
        <fullName evidence="2">SMI1/KNR4 family protein</fullName>
    </submittedName>
</protein>
<dbReference type="InterPro" id="IPR018958">
    <property type="entry name" value="Knr4/Smi1-like_dom"/>
</dbReference>
<accession>A0A3M8AQL8</accession>
<evidence type="ECO:0000313" key="2">
    <source>
        <dbReference type="EMBL" id="RNB53460.1"/>
    </source>
</evidence>
<dbReference type="Proteomes" id="UP000268829">
    <property type="component" value="Unassembled WGS sequence"/>
</dbReference>
<dbReference type="SUPFAM" id="SSF160631">
    <property type="entry name" value="SMI1/KNR4-like"/>
    <property type="match status" value="1"/>
</dbReference>
<gene>
    <name evidence="2" type="ORF">EDM57_19360</name>
</gene>
<dbReference type="OrthoDB" id="2355620at2"/>
<dbReference type="EMBL" id="RHHS01000048">
    <property type="protein sequence ID" value="RNB53460.1"/>
    <property type="molecule type" value="Genomic_DNA"/>
</dbReference>
<evidence type="ECO:0000313" key="3">
    <source>
        <dbReference type="Proteomes" id="UP000268829"/>
    </source>
</evidence>